<organism evidence="1 2">
    <name type="scientific">Antrihabitans stalactiti</name>
    <dbReference type="NCBI Taxonomy" id="2584121"/>
    <lineage>
        <taxon>Bacteria</taxon>
        <taxon>Bacillati</taxon>
        <taxon>Actinomycetota</taxon>
        <taxon>Actinomycetes</taxon>
        <taxon>Mycobacteriales</taxon>
        <taxon>Nocardiaceae</taxon>
        <taxon>Antrihabitans</taxon>
    </lineage>
</organism>
<dbReference type="AlphaFoldDB" id="A0A848KLJ4"/>
<name>A0A848KLJ4_9NOCA</name>
<protein>
    <recommendedName>
        <fullName evidence="3">Polysaccharide lyase-like protein</fullName>
    </recommendedName>
</protein>
<accession>A0A848KLJ4</accession>
<gene>
    <name evidence="1" type="ORF">FGL95_16590</name>
</gene>
<dbReference type="Pfam" id="PF14099">
    <property type="entry name" value="Polysacc_lyase"/>
    <property type="match status" value="1"/>
</dbReference>
<keyword evidence="2" id="KW-1185">Reference proteome</keyword>
<evidence type="ECO:0000313" key="2">
    <source>
        <dbReference type="Proteomes" id="UP000535543"/>
    </source>
</evidence>
<dbReference type="RefSeq" id="WP_169588784.1">
    <property type="nucleotide sequence ID" value="NZ_VCQU01000005.1"/>
</dbReference>
<dbReference type="Gene3D" id="2.60.120.200">
    <property type="match status" value="1"/>
</dbReference>
<proteinExistence type="predicted"/>
<evidence type="ECO:0008006" key="3">
    <source>
        <dbReference type="Google" id="ProtNLM"/>
    </source>
</evidence>
<dbReference type="Proteomes" id="UP000535543">
    <property type="component" value="Unassembled WGS sequence"/>
</dbReference>
<comment type="caution">
    <text evidence="1">The sequence shown here is derived from an EMBL/GenBank/DDBJ whole genome shotgun (WGS) entry which is preliminary data.</text>
</comment>
<dbReference type="EMBL" id="VCQU01000005">
    <property type="protein sequence ID" value="NMN96657.1"/>
    <property type="molecule type" value="Genomic_DNA"/>
</dbReference>
<evidence type="ECO:0000313" key="1">
    <source>
        <dbReference type="EMBL" id="NMN96657.1"/>
    </source>
</evidence>
<sequence length="294" mass="32158">MVHRQAGRALRRWRVVAVAAGIALVSVAAVLTAAAKLPTEGDPAQVLFRGDFETGDFSQWSTCQSVVINDFCTDYKNSDQSLQVQTDVVRQGRYAARFEVRDGDLSFSAGDRSEVSDELVTGGNEGDDRWYQWSTQFSSTFPMNHASQGWGVVGQWHGESDAGSPPVSMNVDVADGQWGLRINRQAAPGVFMSTPVLWKTPLAPGTWQDIKMHIKWSAEDSVGFVELWHNGVRQTFTGEPCAGTDHCAIRTLIPGGGGTYFKMGYYRSVNVHGTGVVYGDAFESAMTESALQKY</sequence>
<reference evidence="1 2" key="2">
    <citation type="submission" date="2020-06" db="EMBL/GenBank/DDBJ databases">
        <title>Antribacter stalactiti gen. nov., sp. nov., a new member of the family Nacardiaceae isolated from a cave.</title>
        <authorList>
            <person name="Kim I.S."/>
        </authorList>
    </citation>
    <scope>NUCLEOTIDE SEQUENCE [LARGE SCALE GENOMIC DNA]</scope>
    <source>
        <strain evidence="1 2">YC2-7</strain>
    </source>
</reference>
<reference evidence="1 2" key="1">
    <citation type="submission" date="2019-05" db="EMBL/GenBank/DDBJ databases">
        <authorList>
            <person name="Lee S.D."/>
        </authorList>
    </citation>
    <scope>NUCLEOTIDE SEQUENCE [LARGE SCALE GENOMIC DNA]</scope>
    <source>
        <strain evidence="1 2">YC2-7</strain>
    </source>
</reference>
<dbReference type="InterPro" id="IPR025975">
    <property type="entry name" value="Polysacc_lyase"/>
</dbReference>